<accession>E6QG61</accession>
<dbReference type="EMBL" id="CABP01000164">
    <property type="protein sequence ID" value="CBI06214.1"/>
    <property type="molecule type" value="Genomic_DNA"/>
</dbReference>
<name>E6QG61_9ZZZZ</name>
<evidence type="ECO:0000313" key="1">
    <source>
        <dbReference type="EMBL" id="CBI06214.1"/>
    </source>
</evidence>
<dbReference type="AlphaFoldDB" id="E6QG61"/>
<sequence length="182" mass="21004">MKTQVVEALKTIILEFQENPYAFLYEEDIRATLFHEIRKRLSDEVAVTGTGGPEQEYRLRGVYCEYGKKIDIACLNMDSQIASEPYKGCDTFIYNIPVKIGIELKYRKMGDSFTFQESIKDYEKLKRNNVTHCLAIAFVQNDKELPDFLEPAAVEQADWSRFIENPDGIFVVTKTDILKLLV</sequence>
<proteinExistence type="predicted"/>
<reference evidence="1" key="1">
    <citation type="submission" date="2009-10" db="EMBL/GenBank/DDBJ databases">
        <title>Diversity of trophic interactions inside an arsenic-rich microbial ecosystem.</title>
        <authorList>
            <person name="Bertin P.N."/>
            <person name="Heinrich-Salmeron A."/>
            <person name="Pelletier E."/>
            <person name="Goulhen-Chollet F."/>
            <person name="Arsene-Ploetze F."/>
            <person name="Gallien S."/>
            <person name="Calteau A."/>
            <person name="Vallenet D."/>
            <person name="Casiot C."/>
            <person name="Chane-Woon-Ming B."/>
            <person name="Giloteaux L."/>
            <person name="Barakat M."/>
            <person name="Bonnefoy V."/>
            <person name="Bruneel O."/>
            <person name="Chandler M."/>
            <person name="Cleiss J."/>
            <person name="Duran R."/>
            <person name="Elbaz-Poulichet F."/>
            <person name="Fonknechten N."/>
            <person name="Lauga B."/>
            <person name="Mornico D."/>
            <person name="Ortet P."/>
            <person name="Schaeffer C."/>
            <person name="Siguier P."/>
            <person name="Alexander Thil Smith A."/>
            <person name="Van Dorsselaer A."/>
            <person name="Weissenbach J."/>
            <person name="Medigue C."/>
            <person name="Le Paslier D."/>
        </authorList>
    </citation>
    <scope>NUCLEOTIDE SEQUENCE</scope>
</reference>
<protein>
    <submittedName>
        <fullName evidence="1">Uncharacterized protein</fullName>
    </submittedName>
</protein>
<gene>
    <name evidence="1" type="ORF">CARN5_0267</name>
</gene>
<comment type="caution">
    <text evidence="1">The sequence shown here is derived from an EMBL/GenBank/DDBJ whole genome shotgun (WGS) entry which is preliminary data.</text>
</comment>
<organism evidence="1">
    <name type="scientific">mine drainage metagenome</name>
    <dbReference type="NCBI Taxonomy" id="410659"/>
    <lineage>
        <taxon>unclassified sequences</taxon>
        <taxon>metagenomes</taxon>
        <taxon>ecological metagenomes</taxon>
    </lineage>
</organism>